<organism evidence="4 5">
    <name type="scientific">Thermithiobacillus plumbiphilus</name>
    <dbReference type="NCBI Taxonomy" id="1729899"/>
    <lineage>
        <taxon>Bacteria</taxon>
        <taxon>Pseudomonadati</taxon>
        <taxon>Pseudomonadota</taxon>
        <taxon>Acidithiobacillia</taxon>
        <taxon>Acidithiobacillales</taxon>
        <taxon>Thermithiobacillaceae</taxon>
        <taxon>Thermithiobacillus</taxon>
    </lineage>
</organism>
<proteinExistence type="inferred from homology"/>
<comment type="similarity">
    <text evidence="1 2">Belongs to the universal stress protein A family.</text>
</comment>
<feature type="domain" description="UspA" evidence="3">
    <location>
        <begin position="5"/>
        <end position="152"/>
    </location>
</feature>
<evidence type="ECO:0000256" key="1">
    <source>
        <dbReference type="ARBA" id="ARBA00008791"/>
    </source>
</evidence>
<evidence type="ECO:0000259" key="3">
    <source>
        <dbReference type="Pfam" id="PF00582"/>
    </source>
</evidence>
<gene>
    <name evidence="4" type="ORF">WOB96_00765</name>
</gene>
<dbReference type="PIRSF" id="PIRSF006276">
    <property type="entry name" value="UspA"/>
    <property type="match status" value="1"/>
</dbReference>
<dbReference type="InterPro" id="IPR014729">
    <property type="entry name" value="Rossmann-like_a/b/a_fold"/>
</dbReference>
<dbReference type="InterPro" id="IPR006015">
    <property type="entry name" value="Universal_stress_UspA"/>
</dbReference>
<dbReference type="PANTHER" id="PTHR46268">
    <property type="entry name" value="STRESS RESPONSE PROTEIN NHAX"/>
    <property type="match status" value="1"/>
</dbReference>
<sequence>MGSLFSHVLVPVDFSAHSERAALRGAILAQQMQAQLTLVHVFSPEFIHPYPEMVGEMMPPVMVDLGDQLRASAERGIQALADRLRQRHPDLRAEIIESTDRTGSAIVDFAGRIQADLIVIGSHGHSGLGRLLLGSTTDRVVHEAPCAVLVVK</sequence>
<dbReference type="EMBL" id="JBBPCO010000001">
    <property type="protein sequence ID" value="MEK8088284.1"/>
    <property type="molecule type" value="Genomic_DNA"/>
</dbReference>
<evidence type="ECO:0000313" key="4">
    <source>
        <dbReference type="EMBL" id="MEK8088284.1"/>
    </source>
</evidence>
<dbReference type="CDD" id="cd00293">
    <property type="entry name" value="USP-like"/>
    <property type="match status" value="1"/>
</dbReference>
<accession>A0ABU9D3Y8</accession>
<keyword evidence="5" id="KW-1185">Reference proteome</keyword>
<dbReference type="InterPro" id="IPR006016">
    <property type="entry name" value="UspA"/>
</dbReference>
<evidence type="ECO:0000256" key="2">
    <source>
        <dbReference type="PIRNR" id="PIRNR006276"/>
    </source>
</evidence>
<protein>
    <recommendedName>
        <fullName evidence="2">Universal stress protein</fullName>
    </recommendedName>
</protein>
<dbReference type="Proteomes" id="UP001446205">
    <property type="component" value="Unassembled WGS sequence"/>
</dbReference>
<dbReference type="SUPFAM" id="SSF52402">
    <property type="entry name" value="Adenine nucleotide alpha hydrolases-like"/>
    <property type="match status" value="1"/>
</dbReference>
<dbReference type="Gene3D" id="3.40.50.620">
    <property type="entry name" value="HUPs"/>
    <property type="match status" value="1"/>
</dbReference>
<reference evidence="4 5" key="1">
    <citation type="submission" date="2024-04" db="EMBL/GenBank/DDBJ databases">
        <authorList>
            <person name="Abashina T."/>
            <person name="Shaikin A."/>
        </authorList>
    </citation>
    <scope>NUCLEOTIDE SEQUENCE [LARGE SCALE GENOMIC DNA]</scope>
    <source>
        <strain evidence="4 5">AAFK</strain>
    </source>
</reference>
<dbReference type="PRINTS" id="PR01438">
    <property type="entry name" value="UNVRSLSTRESS"/>
</dbReference>
<evidence type="ECO:0000313" key="5">
    <source>
        <dbReference type="Proteomes" id="UP001446205"/>
    </source>
</evidence>
<comment type="caution">
    <text evidence="4">The sequence shown here is derived from an EMBL/GenBank/DDBJ whole genome shotgun (WGS) entry which is preliminary data.</text>
</comment>
<dbReference type="PANTHER" id="PTHR46268:SF6">
    <property type="entry name" value="UNIVERSAL STRESS PROTEIN UP12"/>
    <property type="match status" value="1"/>
</dbReference>
<name>A0ABU9D3Y8_9PROT</name>
<dbReference type="Pfam" id="PF00582">
    <property type="entry name" value="Usp"/>
    <property type="match status" value="1"/>
</dbReference>
<dbReference type="RefSeq" id="WP_341369350.1">
    <property type="nucleotide sequence ID" value="NZ_JBBPCO010000001.1"/>
</dbReference>
<keyword evidence="2" id="KW-0963">Cytoplasm</keyword>
<comment type="subcellular location">
    <subcellularLocation>
        <location evidence="2">Cytoplasm</location>
    </subcellularLocation>
</comment>